<dbReference type="Proteomes" id="UP000234778">
    <property type="component" value="Unassembled WGS sequence"/>
</dbReference>
<dbReference type="InterPro" id="IPR036388">
    <property type="entry name" value="WH-like_DNA-bd_sf"/>
</dbReference>
<dbReference type="Gene3D" id="1.10.10.10">
    <property type="entry name" value="Winged helix-like DNA-binding domain superfamily/Winged helix DNA-binding domain"/>
    <property type="match status" value="1"/>
</dbReference>
<dbReference type="InterPro" id="IPR043129">
    <property type="entry name" value="ATPase_NBD"/>
</dbReference>
<accession>A0A2I1KTY5</accession>
<reference evidence="2 3" key="1">
    <citation type="submission" date="2017-12" db="EMBL/GenBank/DDBJ databases">
        <title>Phylogenetic diversity of female urinary microbiome.</title>
        <authorList>
            <person name="Thomas-White K."/>
            <person name="Wolfe A.J."/>
        </authorList>
    </citation>
    <scope>NUCLEOTIDE SEQUENCE [LARGE SCALE GENOMIC DNA]</scope>
    <source>
        <strain evidence="2 3">UMB0319</strain>
    </source>
</reference>
<evidence type="ECO:0000256" key="1">
    <source>
        <dbReference type="ARBA" id="ARBA00006479"/>
    </source>
</evidence>
<evidence type="ECO:0000313" key="2">
    <source>
        <dbReference type="EMBL" id="PKY99093.1"/>
    </source>
</evidence>
<dbReference type="PANTHER" id="PTHR18964:SF149">
    <property type="entry name" value="BIFUNCTIONAL UDP-N-ACETYLGLUCOSAMINE 2-EPIMERASE_N-ACETYLMANNOSAMINE KINASE"/>
    <property type="match status" value="1"/>
</dbReference>
<dbReference type="RefSeq" id="WP_101637913.1">
    <property type="nucleotide sequence ID" value="NZ_PKHA01000002.1"/>
</dbReference>
<dbReference type="EMBL" id="PKHA01000002">
    <property type="protein sequence ID" value="PKY99093.1"/>
    <property type="molecule type" value="Genomic_DNA"/>
</dbReference>
<comment type="similarity">
    <text evidence="1">Belongs to the ROK (NagC/XylR) family.</text>
</comment>
<protein>
    <submittedName>
        <fullName evidence="2">Transcriptional repressor</fullName>
    </submittedName>
</protein>
<sequence length="383" mass="39906">MTPLTSPQQSPWSSLSDTQRAITLALLSHGCLSRPELMSIVGISSGSVTRLTAPMVEAGLLSTSTEQVAGTGRPQSPLEVRAEAESLVGVTITGEDLTAVLTDLRLQVLATTRRSLPSHSPKIVVAHLSDAVNELSSQHTGAQPTALAVTLGGTSRDGRIVDQAVFLGWHGVHLADMIEAETGLPTTVGNDVAAMTQQEAWFGAGREADRFTLVTVGGGVGHGLAISHDAISTADADLGLTGLMPIPDDSHPPLTHPAMDCLTDGALEAEWLKLGLPPTDAASIVSLARHGDPHAVTLCAAFARRIGRLIAMSAAFTLPQVIVVAGERASIASLFEEQVMTGIAQLRHAAAAPIPVIVREHNRSDWARGAAALAVRARVQGEL</sequence>
<gene>
    <name evidence="2" type="ORF">CYJ26_02830</name>
</gene>
<dbReference type="AlphaFoldDB" id="A0A2I1KTY5"/>
<dbReference type="GeneID" id="81707878"/>
<dbReference type="PANTHER" id="PTHR18964">
    <property type="entry name" value="ROK (REPRESSOR, ORF, KINASE) FAMILY"/>
    <property type="match status" value="1"/>
</dbReference>
<dbReference type="Gene3D" id="3.30.420.40">
    <property type="match status" value="2"/>
</dbReference>
<organism evidence="2 3">
    <name type="scientific">Actinomyces urogenitalis</name>
    <dbReference type="NCBI Taxonomy" id="103621"/>
    <lineage>
        <taxon>Bacteria</taxon>
        <taxon>Bacillati</taxon>
        <taxon>Actinomycetota</taxon>
        <taxon>Actinomycetes</taxon>
        <taxon>Actinomycetales</taxon>
        <taxon>Actinomycetaceae</taxon>
        <taxon>Actinomyces</taxon>
    </lineage>
</organism>
<dbReference type="SUPFAM" id="SSF53067">
    <property type="entry name" value="Actin-like ATPase domain"/>
    <property type="match status" value="1"/>
</dbReference>
<name>A0A2I1KTY5_9ACTO</name>
<dbReference type="InterPro" id="IPR036390">
    <property type="entry name" value="WH_DNA-bd_sf"/>
</dbReference>
<dbReference type="Pfam" id="PF00480">
    <property type="entry name" value="ROK"/>
    <property type="match status" value="1"/>
</dbReference>
<dbReference type="SUPFAM" id="SSF46785">
    <property type="entry name" value="Winged helix' DNA-binding domain"/>
    <property type="match status" value="1"/>
</dbReference>
<proteinExistence type="inferred from homology"/>
<evidence type="ECO:0000313" key="3">
    <source>
        <dbReference type="Proteomes" id="UP000234778"/>
    </source>
</evidence>
<comment type="caution">
    <text evidence="2">The sequence shown here is derived from an EMBL/GenBank/DDBJ whole genome shotgun (WGS) entry which is preliminary data.</text>
</comment>
<dbReference type="InterPro" id="IPR000600">
    <property type="entry name" value="ROK"/>
</dbReference>